<dbReference type="KEGG" id="vvu:VV1_3210"/>
<dbReference type="EMBL" id="AE016795">
    <property type="protein sequence ID" value="ADV91925.1"/>
    <property type="molecule type" value="Genomic_DNA"/>
</dbReference>
<evidence type="ECO:0000313" key="2">
    <source>
        <dbReference type="Proteomes" id="UP000002275"/>
    </source>
</evidence>
<reference evidence="1 2" key="3">
    <citation type="journal article" date="2011" name="Mol. Syst. Biol.">
        <title>Integrative genome-scale metabolic analysis of Vibrio vulnificus for drug targeting and discovery.</title>
        <authorList>
            <person name="Kim H.U."/>
            <person name="Kim S.Y."/>
            <person name="Jeong H."/>
            <person name="Kim T.Y."/>
            <person name="Kim J.J."/>
            <person name="Choy H.E."/>
            <person name="Yi K.Y."/>
            <person name="Rhee J.H."/>
            <person name="Lee S.Y."/>
        </authorList>
    </citation>
    <scope>NUCLEOTIDE SEQUENCE [LARGE SCALE GENOMIC DNA]</scope>
    <source>
        <strain evidence="1 2">CMCP6</strain>
    </source>
</reference>
<gene>
    <name evidence="1" type="ordered locus">VV1_3210</name>
</gene>
<organism evidence="1 2">
    <name type="scientific">Vibrio vulnificus (strain CMCP6)</name>
    <dbReference type="NCBI Taxonomy" id="216895"/>
    <lineage>
        <taxon>Bacteria</taxon>
        <taxon>Pseudomonadati</taxon>
        <taxon>Pseudomonadota</taxon>
        <taxon>Gammaproteobacteria</taxon>
        <taxon>Vibrionales</taxon>
        <taxon>Vibrionaceae</taxon>
        <taxon>Vibrio</taxon>
    </lineage>
</organism>
<dbReference type="Proteomes" id="UP000002275">
    <property type="component" value="Chromosome I"/>
</dbReference>
<evidence type="ECO:0000313" key="1">
    <source>
        <dbReference type="EMBL" id="ADV91925.1"/>
    </source>
</evidence>
<reference evidence="1 2" key="2">
    <citation type="journal article" date="2003" name="Infect. Immun.">
        <title>Characterization and pathogenic significance of Vibrio vulnificus antigens preferentially expressed in septicemic patients.</title>
        <authorList>
            <person name="Kim Y.R."/>
            <person name="Lee S.E."/>
            <person name="Kim C.M."/>
            <person name="Kim S.Y."/>
            <person name="Shin E.K."/>
            <person name="Shin D.H."/>
            <person name="Chung S.S."/>
            <person name="Choy H.E."/>
            <person name="Progulske-Fox A."/>
            <person name="Hillman J.D."/>
            <person name="Handfield M."/>
            <person name="Rhee J.H."/>
        </authorList>
    </citation>
    <scope>NUCLEOTIDE SEQUENCE [LARGE SCALE GENOMIC DNA]</scope>
    <source>
        <strain evidence="1 2">CMCP6</strain>
    </source>
</reference>
<dbReference type="AlphaFoldDB" id="A0A3Q0MFD6"/>
<name>A0A3Q0MFD6_VIBVU</name>
<protein>
    <submittedName>
        <fullName evidence="1">Uncharacterized protein</fullName>
    </submittedName>
</protein>
<proteinExistence type="predicted"/>
<sequence>MNNKVKDIIDNILKNIFNHLATRNSFTLYYNEVFQELEISLAQDIPNPNISYPAINSIYLTEHWQNKGVLNYLVERLLELEWVNGVAIQSITNPILGMSLLHNPKWIPIINTNQFHRLDRIIPLVRDNKEYYDLFLQTFEKKRPAFSTLDLSILKESYIRVTSRKETDIPYLTDDQLCGFAPEYDGTSLIKLPECHYNNYKNQITALAENHGISAHHYIGMSKFFDSFITLKNPRS</sequence>
<dbReference type="RefSeq" id="WP_011078493.1">
    <property type="nucleotide sequence ID" value="NC_004459.3"/>
</dbReference>
<accession>A0A3Q0MFD6</accession>
<reference evidence="2" key="1">
    <citation type="submission" date="2002-12" db="EMBL/GenBank/DDBJ databases">
        <title>Complete genome sequence of Vibrio vulnificus CMCP6.</title>
        <authorList>
            <person name="Rhee J.H."/>
            <person name="Kim S.Y."/>
            <person name="Chung S.S."/>
            <person name="Kim J.J."/>
            <person name="Moon Y.H."/>
            <person name="Jeong H."/>
            <person name="Choy H.E."/>
        </authorList>
    </citation>
    <scope>NUCLEOTIDE SEQUENCE [LARGE SCALE GENOMIC DNA]</scope>
    <source>
        <strain evidence="2">CMCP6</strain>
    </source>
</reference>